<dbReference type="EMBL" id="HG994580">
    <property type="protein sequence ID" value="CAF2770301.1"/>
    <property type="molecule type" value="Genomic_DNA"/>
</dbReference>
<dbReference type="AlphaFoldDB" id="A0A7R8H0H0"/>
<sequence>MQIASELSKYQLGSQRASWANRYLSSGIMSAQRSFVASCYLLPSVFIRARMRFSPATKNITKLMDIKSLKLLDHFASFNPSPSLHWTISRVWSKCYGV</sequence>
<evidence type="ECO:0000313" key="1">
    <source>
        <dbReference type="EMBL" id="CAF2770301.1"/>
    </source>
</evidence>
<name>A0A7R8H0H0_LEPSM</name>
<evidence type="ECO:0000313" key="2">
    <source>
        <dbReference type="Proteomes" id="UP000675881"/>
    </source>
</evidence>
<dbReference type="Proteomes" id="UP000675881">
    <property type="component" value="Chromosome 1"/>
</dbReference>
<protein>
    <submittedName>
        <fullName evidence="1">(salmon louse) hypothetical protein</fullName>
    </submittedName>
</protein>
<reference evidence="1" key="1">
    <citation type="submission" date="2021-02" db="EMBL/GenBank/DDBJ databases">
        <authorList>
            <person name="Bekaert M."/>
        </authorList>
    </citation>
    <scope>NUCLEOTIDE SEQUENCE</scope>
    <source>
        <strain evidence="1">IoA-00</strain>
    </source>
</reference>
<gene>
    <name evidence="1" type="ORF">LSAA_1771</name>
</gene>
<proteinExistence type="predicted"/>
<accession>A0A7R8H0H0</accession>
<organism evidence="1 2">
    <name type="scientific">Lepeophtheirus salmonis</name>
    <name type="common">Salmon louse</name>
    <name type="synonym">Caligus salmonis</name>
    <dbReference type="NCBI Taxonomy" id="72036"/>
    <lineage>
        <taxon>Eukaryota</taxon>
        <taxon>Metazoa</taxon>
        <taxon>Ecdysozoa</taxon>
        <taxon>Arthropoda</taxon>
        <taxon>Crustacea</taxon>
        <taxon>Multicrustacea</taxon>
        <taxon>Hexanauplia</taxon>
        <taxon>Copepoda</taxon>
        <taxon>Siphonostomatoida</taxon>
        <taxon>Caligidae</taxon>
        <taxon>Lepeophtheirus</taxon>
    </lineage>
</organism>
<keyword evidence="2" id="KW-1185">Reference proteome</keyword>